<reference evidence="2 3" key="1">
    <citation type="submission" date="2018-07" db="EMBL/GenBank/DDBJ databases">
        <title>The genomes of Aspergillus section Nigri reveals drivers in fungal speciation.</title>
        <authorList>
            <consortium name="DOE Joint Genome Institute"/>
            <person name="Vesth T.C."/>
            <person name="Nybo J."/>
            <person name="Theobald S."/>
            <person name="Brandl J."/>
            <person name="Frisvad J.C."/>
            <person name="Nielsen K.F."/>
            <person name="Lyhne E.K."/>
            <person name="Kogle M.E."/>
            <person name="Kuo A."/>
            <person name="Riley R."/>
            <person name="Clum A."/>
            <person name="Nolan M."/>
            <person name="Lipzen A."/>
            <person name="Salamov A."/>
            <person name="Henrissat B."/>
            <person name="Wiebenga A."/>
            <person name="De vries R.P."/>
            <person name="Grigoriev I.V."/>
            <person name="Mortensen U.H."/>
            <person name="Andersen M.R."/>
            <person name="Baker S.E."/>
        </authorList>
    </citation>
    <scope>NUCLEOTIDE SEQUENCE [LARGE SCALE GENOMIC DNA]</scope>
    <source>
        <strain evidence="2 3">CBS 139.54b</strain>
    </source>
</reference>
<dbReference type="GeneID" id="38136769"/>
<dbReference type="EMBL" id="KZ852122">
    <property type="protein sequence ID" value="RDH26719.1"/>
    <property type="molecule type" value="Genomic_DNA"/>
</dbReference>
<gene>
    <name evidence="2" type="ORF">BDQ94DRAFT_155088</name>
</gene>
<organism evidence="2 3">
    <name type="scientific">Aspergillus welwitschiae</name>
    <dbReference type="NCBI Taxonomy" id="1341132"/>
    <lineage>
        <taxon>Eukaryota</taxon>
        <taxon>Fungi</taxon>
        <taxon>Dikarya</taxon>
        <taxon>Ascomycota</taxon>
        <taxon>Pezizomycotina</taxon>
        <taxon>Eurotiomycetes</taxon>
        <taxon>Eurotiomycetidae</taxon>
        <taxon>Eurotiales</taxon>
        <taxon>Aspergillaceae</taxon>
        <taxon>Aspergillus</taxon>
        <taxon>Aspergillus subgen. Circumdati</taxon>
    </lineage>
</organism>
<accession>A0A3F3PIF8</accession>
<dbReference type="AlphaFoldDB" id="A0A3F3PIF8"/>
<name>A0A3F3PIF8_9EURO</name>
<keyword evidence="1" id="KW-0472">Membrane</keyword>
<keyword evidence="1" id="KW-0812">Transmembrane</keyword>
<sequence length="86" mass="9968">MECCWRDEFSLVMSARRIFNAQHGDARHRPFETGGNGEDYRSADLVLTMNSLEGILYSIFACLLILFGSHEMTKSRLCLILWSSWY</sequence>
<evidence type="ECO:0000256" key="1">
    <source>
        <dbReference type="SAM" id="Phobius"/>
    </source>
</evidence>
<dbReference type="RefSeq" id="XP_026619741.1">
    <property type="nucleotide sequence ID" value="XM_026768413.1"/>
</dbReference>
<evidence type="ECO:0000313" key="2">
    <source>
        <dbReference type="EMBL" id="RDH26719.1"/>
    </source>
</evidence>
<dbReference type="Proteomes" id="UP000253729">
    <property type="component" value="Unassembled WGS sequence"/>
</dbReference>
<evidence type="ECO:0000313" key="3">
    <source>
        <dbReference type="Proteomes" id="UP000253729"/>
    </source>
</evidence>
<keyword evidence="3" id="KW-1185">Reference proteome</keyword>
<keyword evidence="1" id="KW-1133">Transmembrane helix</keyword>
<proteinExistence type="predicted"/>
<protein>
    <submittedName>
        <fullName evidence="2">Uncharacterized protein</fullName>
    </submittedName>
</protein>
<feature type="transmembrane region" description="Helical" evidence="1">
    <location>
        <begin position="45"/>
        <end position="67"/>
    </location>
</feature>